<evidence type="ECO:0000256" key="1">
    <source>
        <dbReference type="SAM" id="MobiDB-lite"/>
    </source>
</evidence>
<name>A0A9D4B336_9SAUR</name>
<reference evidence="2" key="1">
    <citation type="submission" date="2021-09" db="EMBL/GenBank/DDBJ databases">
        <title>The genome of Mauremys mutica provides insights into the evolution of semi-aquatic lifestyle.</title>
        <authorList>
            <person name="Gong S."/>
            <person name="Gao Y."/>
        </authorList>
    </citation>
    <scope>NUCLEOTIDE SEQUENCE</scope>
    <source>
        <strain evidence="2">MM-2020</strain>
        <tissue evidence="2">Muscle</tissue>
    </source>
</reference>
<feature type="region of interest" description="Disordered" evidence="1">
    <location>
        <begin position="1"/>
        <end position="26"/>
    </location>
</feature>
<organism evidence="2 3">
    <name type="scientific">Mauremys mutica</name>
    <name type="common">yellowpond turtle</name>
    <dbReference type="NCBI Taxonomy" id="74926"/>
    <lineage>
        <taxon>Eukaryota</taxon>
        <taxon>Metazoa</taxon>
        <taxon>Chordata</taxon>
        <taxon>Craniata</taxon>
        <taxon>Vertebrata</taxon>
        <taxon>Euteleostomi</taxon>
        <taxon>Archelosauria</taxon>
        <taxon>Testudinata</taxon>
        <taxon>Testudines</taxon>
        <taxon>Cryptodira</taxon>
        <taxon>Durocryptodira</taxon>
        <taxon>Testudinoidea</taxon>
        <taxon>Geoemydidae</taxon>
        <taxon>Geoemydinae</taxon>
        <taxon>Mauremys</taxon>
    </lineage>
</organism>
<feature type="region of interest" description="Disordered" evidence="1">
    <location>
        <begin position="51"/>
        <end position="75"/>
    </location>
</feature>
<feature type="compositionally biased region" description="Polar residues" evidence="1">
    <location>
        <begin position="55"/>
        <end position="67"/>
    </location>
</feature>
<keyword evidence="3" id="KW-1185">Reference proteome</keyword>
<evidence type="ECO:0000313" key="3">
    <source>
        <dbReference type="Proteomes" id="UP000827986"/>
    </source>
</evidence>
<sequence length="104" mass="10914">MEPAELEGALAKATENHKGEQSPAPCHVQDVPCSAQNTPCWPSMQGVGTGAFLSPVQTPPASGQTNGHAPAVRPHPLRALPQLSWACHRNPCSQEPQLTCSSPT</sequence>
<gene>
    <name evidence="2" type="ORF">KIL84_005793</name>
</gene>
<accession>A0A9D4B336</accession>
<comment type="caution">
    <text evidence="2">The sequence shown here is derived from an EMBL/GenBank/DDBJ whole genome shotgun (WGS) entry which is preliminary data.</text>
</comment>
<proteinExistence type="predicted"/>
<protein>
    <submittedName>
        <fullName evidence="2">Uncharacterized protein</fullName>
    </submittedName>
</protein>
<dbReference type="AlphaFoldDB" id="A0A9D4B336"/>
<evidence type="ECO:0000313" key="2">
    <source>
        <dbReference type="EMBL" id="KAH1179743.1"/>
    </source>
</evidence>
<dbReference type="EMBL" id="JAHDVG010000471">
    <property type="protein sequence ID" value="KAH1179743.1"/>
    <property type="molecule type" value="Genomic_DNA"/>
</dbReference>
<dbReference type="Proteomes" id="UP000827986">
    <property type="component" value="Unassembled WGS sequence"/>
</dbReference>